<feature type="compositionally biased region" description="Acidic residues" evidence="2">
    <location>
        <begin position="134"/>
        <end position="146"/>
    </location>
</feature>
<dbReference type="GeneID" id="54423433"/>
<reference evidence="5" key="2">
    <citation type="submission" date="2020-04" db="EMBL/GenBank/DDBJ databases">
        <authorList>
            <consortium name="NCBI Genome Project"/>
        </authorList>
    </citation>
    <scope>NUCLEOTIDE SEQUENCE</scope>
    <source>
        <strain evidence="5">CBS 781.70</strain>
    </source>
</reference>
<feature type="compositionally biased region" description="Polar residues" evidence="2">
    <location>
        <begin position="320"/>
        <end position="331"/>
    </location>
</feature>
<dbReference type="Proteomes" id="UP000504638">
    <property type="component" value="Unplaced"/>
</dbReference>
<gene>
    <name evidence="3 5" type="ORF">P152DRAFT_514433</name>
</gene>
<feature type="compositionally biased region" description="Basic and acidic residues" evidence="2">
    <location>
        <begin position="31"/>
        <end position="47"/>
    </location>
</feature>
<feature type="compositionally biased region" description="Low complexity" evidence="2">
    <location>
        <begin position="1"/>
        <end position="12"/>
    </location>
</feature>
<proteinExistence type="predicted"/>
<dbReference type="RefSeq" id="XP_033533908.1">
    <property type="nucleotide sequence ID" value="XM_033682863.1"/>
</dbReference>
<name>A0A6G1G2D9_9PEZI</name>
<keyword evidence="4" id="KW-1185">Reference proteome</keyword>
<evidence type="ECO:0000256" key="2">
    <source>
        <dbReference type="SAM" id="MobiDB-lite"/>
    </source>
</evidence>
<feature type="region of interest" description="Disordered" evidence="2">
    <location>
        <begin position="320"/>
        <end position="346"/>
    </location>
</feature>
<reference evidence="5" key="3">
    <citation type="submission" date="2025-04" db="UniProtKB">
        <authorList>
            <consortium name="RefSeq"/>
        </authorList>
    </citation>
    <scope>IDENTIFICATION</scope>
    <source>
        <strain evidence="5">CBS 781.70</strain>
    </source>
</reference>
<feature type="region of interest" description="Disordered" evidence="2">
    <location>
        <begin position="605"/>
        <end position="771"/>
    </location>
</feature>
<feature type="compositionally biased region" description="Basic and acidic residues" evidence="2">
    <location>
        <begin position="631"/>
        <end position="641"/>
    </location>
</feature>
<protein>
    <recommendedName>
        <fullName evidence="6">Peroxin/Ferlin domain-containing protein</fullName>
    </recommendedName>
</protein>
<dbReference type="AlphaFoldDB" id="A0A6G1G2D9"/>
<feature type="compositionally biased region" description="Basic and acidic residues" evidence="2">
    <location>
        <begin position="725"/>
        <end position="760"/>
    </location>
</feature>
<evidence type="ECO:0008006" key="6">
    <source>
        <dbReference type="Google" id="ProtNLM"/>
    </source>
</evidence>
<feature type="coiled-coil region" evidence="1">
    <location>
        <begin position="514"/>
        <end position="548"/>
    </location>
</feature>
<feature type="region of interest" description="Disordered" evidence="2">
    <location>
        <begin position="134"/>
        <end position="172"/>
    </location>
</feature>
<evidence type="ECO:0000313" key="3">
    <source>
        <dbReference type="EMBL" id="KAF1812277.1"/>
    </source>
</evidence>
<evidence type="ECO:0000256" key="1">
    <source>
        <dbReference type="SAM" id="Coils"/>
    </source>
</evidence>
<dbReference type="EMBL" id="ML975158">
    <property type="protein sequence ID" value="KAF1812277.1"/>
    <property type="molecule type" value="Genomic_DNA"/>
</dbReference>
<evidence type="ECO:0000313" key="5">
    <source>
        <dbReference type="RefSeq" id="XP_033533908.1"/>
    </source>
</evidence>
<accession>A0A6G1G2D9</accession>
<feature type="region of interest" description="Disordered" evidence="2">
    <location>
        <begin position="1"/>
        <end position="109"/>
    </location>
</feature>
<reference evidence="3 5" key="1">
    <citation type="submission" date="2020-01" db="EMBL/GenBank/DDBJ databases">
        <authorList>
            <consortium name="DOE Joint Genome Institute"/>
            <person name="Haridas S."/>
            <person name="Albert R."/>
            <person name="Binder M."/>
            <person name="Bloem J."/>
            <person name="Labutti K."/>
            <person name="Salamov A."/>
            <person name="Andreopoulos B."/>
            <person name="Baker S.E."/>
            <person name="Barry K."/>
            <person name="Bills G."/>
            <person name="Bluhm B.H."/>
            <person name="Cannon C."/>
            <person name="Castanera R."/>
            <person name="Culley D.E."/>
            <person name="Daum C."/>
            <person name="Ezra D."/>
            <person name="Gonzalez J.B."/>
            <person name="Henrissat B."/>
            <person name="Kuo A."/>
            <person name="Liang C."/>
            <person name="Lipzen A."/>
            <person name="Lutzoni F."/>
            <person name="Magnuson J."/>
            <person name="Mondo S."/>
            <person name="Nolan M."/>
            <person name="Ohm R."/>
            <person name="Pangilinan J."/>
            <person name="Park H.-J."/>
            <person name="Ramirez L."/>
            <person name="Alfaro M."/>
            <person name="Sun H."/>
            <person name="Tritt A."/>
            <person name="Yoshinaga Y."/>
            <person name="Zwiers L.-H."/>
            <person name="Turgeon B.G."/>
            <person name="Goodwin S.B."/>
            <person name="Spatafora J.W."/>
            <person name="Crous P.W."/>
            <person name="Grigoriev I.V."/>
        </authorList>
    </citation>
    <scope>NUCLEOTIDE SEQUENCE</scope>
    <source>
        <strain evidence="3 5">CBS 781.70</strain>
    </source>
</reference>
<dbReference type="OrthoDB" id="72441at2759"/>
<organism evidence="3">
    <name type="scientific">Eremomyces bilateralis CBS 781.70</name>
    <dbReference type="NCBI Taxonomy" id="1392243"/>
    <lineage>
        <taxon>Eukaryota</taxon>
        <taxon>Fungi</taxon>
        <taxon>Dikarya</taxon>
        <taxon>Ascomycota</taxon>
        <taxon>Pezizomycotina</taxon>
        <taxon>Dothideomycetes</taxon>
        <taxon>Dothideomycetes incertae sedis</taxon>
        <taxon>Eremomycetales</taxon>
        <taxon>Eremomycetaceae</taxon>
        <taxon>Eremomyces</taxon>
    </lineage>
</organism>
<feature type="compositionally biased region" description="Basic and acidic residues" evidence="2">
    <location>
        <begin position="700"/>
        <end position="712"/>
    </location>
</feature>
<evidence type="ECO:0000313" key="4">
    <source>
        <dbReference type="Proteomes" id="UP000504638"/>
    </source>
</evidence>
<sequence length="771" mass="85411">MSTPSTPITPIHTHARIPSRESNISEGIAEPTHRIFLVDRTRSRLSNDPRPTAATQISDGPPSNPTRISITTASPPGSPSLKPSGLREEVELDSCDGKSPSIAATRTRTHGTLRAGIAKRKWRKWQASKLGIDLEDSDLSDEESEQPGEFTERPTPRSDGGQDAETARKRRQVTSMAAIAPESRTRMRLRLDIEGARSYTLHTKKGKKGDVVYDVLLEHQRGAFILGLPLFSSKSLLNLDTPAWVHGRSGLPSLVDITNAVPPPGWRWDWDRWYVDMGGRGDAAASNVEAGWAGDVDEEGWEYSGGFGMSLGYWRRKTGNTVTTRKPSGNLSGEGPSPAQGDEGTVDVTDHGLGGPIKGRKFRSKWHGTHPFWNSFVRRRHWVRKRVRIPGFARTGKENASHHPHKLTSDYFTIHPAGPNAVDSGPESLFSESSSTLAPTGAISRWQHLVADPDPSASPTDAIENIGSLLRALRFASIDREKITLVQSFLDHGGEELHYLAETMPEIMAKFVFQQSRRRLLARLREQIRQAEEHRKEHERRGESEEEREARMIDDLLRAVEAADWECGRLQYWSDVREMERRAEGGRAKGSVAWVTDRWSHGWQDESASELGEGGAQEEEPSSQVGVTASDKGKGKVREPPTRQPTWATAKEEQDDDPTFMITELDRAGESPPMTDVGTEKEMVEDISDLIGKALSKTPRKPEEDDGEHGSEAHAAQGGQEEVEGEHIGGKVHDNSVVREGGKHQDISDHPSEEPDKDPEMALEETQSHQP</sequence>
<keyword evidence="1" id="KW-0175">Coiled coil</keyword>